<organism evidence="2 3">
    <name type="scientific">Mycoplasmopsis agassizii</name>
    <dbReference type="NCBI Taxonomy" id="33922"/>
    <lineage>
        <taxon>Bacteria</taxon>
        <taxon>Bacillati</taxon>
        <taxon>Mycoplasmatota</taxon>
        <taxon>Mycoplasmoidales</taxon>
        <taxon>Metamycoplasmataceae</taxon>
        <taxon>Mycoplasmopsis</taxon>
    </lineage>
</organism>
<comment type="caution">
    <text evidence="2">The sequence shown here is derived from an EMBL/GenBank/DDBJ whole genome shotgun (WGS) entry which is preliminary data.</text>
</comment>
<evidence type="ECO:0000259" key="1">
    <source>
        <dbReference type="Pfam" id="PF01266"/>
    </source>
</evidence>
<feature type="domain" description="FAD dependent oxidoreductase" evidence="1">
    <location>
        <begin position="14"/>
        <end position="367"/>
    </location>
</feature>
<dbReference type="InterPro" id="IPR036188">
    <property type="entry name" value="FAD/NAD-bd_sf"/>
</dbReference>
<gene>
    <name evidence="2" type="ORF">CJF60_04980</name>
</gene>
<dbReference type="Proteomes" id="UP000217033">
    <property type="component" value="Unassembled WGS sequence"/>
</dbReference>
<evidence type="ECO:0000313" key="2">
    <source>
        <dbReference type="EMBL" id="PAF55049.1"/>
    </source>
</evidence>
<evidence type="ECO:0000313" key="3">
    <source>
        <dbReference type="Proteomes" id="UP000217033"/>
    </source>
</evidence>
<dbReference type="NCBIfam" id="NF033460">
    <property type="entry name" value="glycerol3P_ox_II"/>
    <property type="match status" value="1"/>
</dbReference>
<dbReference type="EMBL" id="NQMN01000002">
    <property type="protein sequence ID" value="PAF55049.1"/>
    <property type="molecule type" value="Genomic_DNA"/>
</dbReference>
<dbReference type="PANTHER" id="PTHR42720:SF1">
    <property type="entry name" value="GLYCEROL 3-PHOSPHATE OXIDASE"/>
    <property type="match status" value="1"/>
</dbReference>
<sequence>MCYFKRKETMDIQDIAIIGGGIIGGAIAYQLSRYDVKIITFEKNPVLAGETSTGNSGALHGGFDPEPHKIEAKLNVLGVQIWKEQIFKHLKFNRAKIPTIVLAFNDEEVKHLHMLYERGMTNKVPKEFLSIIDKDEIIKLEPNVNKDVVKALVYWDSYAIDPVQATHAFFAAATNNGLTIKKNSLVTGIKDHGDYFEITVNGSEKYYAKTIINAAGHYADVIAEKAGYPDFKQTTRRGEYRILARSEAGVVRNILFMVPTIHGKGVLVAPTLDGHVLVGPTAEEGVAKEDTRLITREKYDYIGAIGNKIIPSLRLDKTSISLSGSRPIDIATNDFVINHAKANKRFINAAGMQSPALASAPAIALEIEKLVKNAGLELKQKSGFKPDYEIFF</sequence>
<dbReference type="SUPFAM" id="SSF51905">
    <property type="entry name" value="FAD/NAD(P)-binding domain"/>
    <property type="match status" value="1"/>
</dbReference>
<dbReference type="SUPFAM" id="SSF54373">
    <property type="entry name" value="FAD-linked reductases, C-terminal domain"/>
    <property type="match status" value="1"/>
</dbReference>
<dbReference type="Gene3D" id="3.30.9.10">
    <property type="entry name" value="D-Amino Acid Oxidase, subunit A, domain 2"/>
    <property type="match status" value="1"/>
</dbReference>
<dbReference type="Gene3D" id="3.50.50.60">
    <property type="entry name" value="FAD/NAD(P)-binding domain"/>
    <property type="match status" value="1"/>
</dbReference>
<proteinExistence type="predicted"/>
<accession>A0ABX4H579</accession>
<dbReference type="PANTHER" id="PTHR42720">
    <property type="entry name" value="GLYCEROL-3-PHOSPHATE DEHYDROGENASE"/>
    <property type="match status" value="1"/>
</dbReference>
<dbReference type="Pfam" id="PF01266">
    <property type="entry name" value="DAO"/>
    <property type="match status" value="1"/>
</dbReference>
<reference evidence="2" key="1">
    <citation type="submission" date="2017-08" db="EMBL/GenBank/DDBJ databases">
        <authorList>
            <person name="Alvarez-Ponce D."/>
            <person name="Weitzman C.L."/>
            <person name="Tillett R.L."/>
            <person name="Sandmeier F.C."/>
            <person name="Tracy C.R."/>
        </authorList>
    </citation>
    <scope>NUCLEOTIDE SEQUENCE [LARGE SCALE GENOMIC DNA]</scope>
    <source>
        <strain evidence="2">PS6</strain>
    </source>
</reference>
<dbReference type="InterPro" id="IPR006076">
    <property type="entry name" value="FAD-dep_OxRdtase"/>
</dbReference>
<keyword evidence="3" id="KW-1185">Reference proteome</keyword>
<protein>
    <submittedName>
        <fullName evidence="2">FAD-dependent oxidoreductase</fullName>
    </submittedName>
</protein>
<dbReference type="InterPro" id="IPR052745">
    <property type="entry name" value="G3P_Oxidase/Oxidoreductase"/>
</dbReference>
<name>A0ABX4H579_9BACT</name>